<dbReference type="InterPro" id="IPR050523">
    <property type="entry name" value="AKR_Detox_Biosynth"/>
</dbReference>
<accession>A0A9P7Z774</accession>
<dbReference type="PANTHER" id="PTHR43364">
    <property type="entry name" value="NADH-SPECIFIC METHYLGLYOXAL REDUCTASE-RELATED"/>
    <property type="match status" value="1"/>
</dbReference>
<evidence type="ECO:0000313" key="3">
    <source>
        <dbReference type="EMBL" id="KAG9246407.1"/>
    </source>
</evidence>
<dbReference type="InterPro" id="IPR036812">
    <property type="entry name" value="NAD(P)_OxRdtase_dom_sf"/>
</dbReference>
<dbReference type="InterPro" id="IPR023210">
    <property type="entry name" value="NADP_OxRdtase_dom"/>
</dbReference>
<evidence type="ECO:0000313" key="4">
    <source>
        <dbReference type="Proteomes" id="UP000887226"/>
    </source>
</evidence>
<reference evidence="3" key="1">
    <citation type="journal article" date="2021" name="IMA Fungus">
        <title>Genomic characterization of three marine fungi, including Emericellopsis atlantica sp. nov. with signatures of a generalist lifestyle and marine biomass degradation.</title>
        <authorList>
            <person name="Hagestad O.C."/>
            <person name="Hou L."/>
            <person name="Andersen J.H."/>
            <person name="Hansen E.H."/>
            <person name="Altermark B."/>
            <person name="Li C."/>
            <person name="Kuhnert E."/>
            <person name="Cox R.J."/>
            <person name="Crous P.W."/>
            <person name="Spatafora J.W."/>
            <person name="Lail K."/>
            <person name="Amirebrahimi M."/>
            <person name="Lipzen A."/>
            <person name="Pangilinan J."/>
            <person name="Andreopoulos W."/>
            <person name="Hayes R.D."/>
            <person name="Ng V."/>
            <person name="Grigoriev I.V."/>
            <person name="Jackson S.A."/>
            <person name="Sutton T.D.S."/>
            <person name="Dobson A.D.W."/>
            <person name="Rama T."/>
        </authorList>
    </citation>
    <scope>NUCLEOTIDE SEQUENCE</scope>
    <source>
        <strain evidence="3">TRa3180A</strain>
    </source>
</reference>
<name>A0A9P7Z774_9HELO</name>
<dbReference type="GO" id="GO:0016491">
    <property type="term" value="F:oxidoreductase activity"/>
    <property type="evidence" value="ECO:0007669"/>
    <property type="project" value="UniProtKB-KW"/>
</dbReference>
<dbReference type="Pfam" id="PF00248">
    <property type="entry name" value="Aldo_ket_red"/>
    <property type="match status" value="1"/>
</dbReference>
<proteinExistence type="predicted"/>
<dbReference type="SUPFAM" id="SSF51430">
    <property type="entry name" value="NAD(P)-linked oxidoreductase"/>
    <property type="match status" value="1"/>
</dbReference>
<organism evidence="3 4">
    <name type="scientific">Calycina marina</name>
    <dbReference type="NCBI Taxonomy" id="1763456"/>
    <lineage>
        <taxon>Eukaryota</taxon>
        <taxon>Fungi</taxon>
        <taxon>Dikarya</taxon>
        <taxon>Ascomycota</taxon>
        <taxon>Pezizomycotina</taxon>
        <taxon>Leotiomycetes</taxon>
        <taxon>Helotiales</taxon>
        <taxon>Pezizellaceae</taxon>
        <taxon>Calycina</taxon>
    </lineage>
</organism>
<evidence type="ECO:0000259" key="2">
    <source>
        <dbReference type="Pfam" id="PF00248"/>
    </source>
</evidence>
<feature type="domain" description="NADP-dependent oxidoreductase" evidence="2">
    <location>
        <begin position="53"/>
        <end position="207"/>
    </location>
</feature>
<dbReference type="Gene3D" id="3.20.20.100">
    <property type="entry name" value="NADP-dependent oxidoreductase domain"/>
    <property type="match status" value="1"/>
</dbReference>
<dbReference type="AlphaFoldDB" id="A0A9P7Z774"/>
<sequence>MSTAKKRVVSDKRRLQIKTAQKQHRKQNEGLGKSGLKFFEVVLGAISFGSDPQALKTFNIPRSRVVMLSKCLAGIPDNPAELSEIERLQQINVNDRVMVNRIVASRKHIMDAVDASVERLGTYLDALQLQRVDPDIPMKEIMRALNDVVESGKVRYIGESSQNGRHQFISMQNLHSMLYRATGVAIIPWFPLAIGRLARSHNSDNSSMDIIAVLCLSSTMKTDEAAAAAKHAKAGLLTVEDMAYIDGLYV</sequence>
<evidence type="ECO:0000256" key="1">
    <source>
        <dbReference type="ARBA" id="ARBA00023002"/>
    </source>
</evidence>
<dbReference type="Proteomes" id="UP000887226">
    <property type="component" value="Unassembled WGS sequence"/>
</dbReference>
<keyword evidence="1" id="KW-0560">Oxidoreductase</keyword>
<keyword evidence="4" id="KW-1185">Reference proteome</keyword>
<dbReference type="PANTHER" id="PTHR43364:SF15">
    <property type="entry name" value="ARYL-ALCOHOL DEHYDROGENASE AAD16-RELATED"/>
    <property type="match status" value="1"/>
</dbReference>
<comment type="caution">
    <text evidence="3">The sequence shown here is derived from an EMBL/GenBank/DDBJ whole genome shotgun (WGS) entry which is preliminary data.</text>
</comment>
<protein>
    <submittedName>
        <fullName evidence="3">Aldo-keto reductase-like protein</fullName>
    </submittedName>
</protein>
<dbReference type="OrthoDB" id="1720422at2759"/>
<dbReference type="EMBL" id="MU253805">
    <property type="protein sequence ID" value="KAG9246407.1"/>
    <property type="molecule type" value="Genomic_DNA"/>
</dbReference>
<gene>
    <name evidence="3" type="ORF">BJ878DRAFT_581356</name>
</gene>